<dbReference type="SUPFAM" id="SSF55073">
    <property type="entry name" value="Nucleotide cyclase"/>
    <property type="match status" value="1"/>
</dbReference>
<dbReference type="GO" id="GO:0005886">
    <property type="term" value="C:plasma membrane"/>
    <property type="evidence" value="ECO:0007669"/>
    <property type="project" value="TreeGrafter"/>
</dbReference>
<dbReference type="InterPro" id="IPR029787">
    <property type="entry name" value="Nucleotide_cyclase"/>
</dbReference>
<feature type="transmembrane region" description="Helical" evidence="4">
    <location>
        <begin position="228"/>
        <end position="248"/>
    </location>
</feature>
<dbReference type="EC" id="2.7.7.65" evidence="2"/>
<dbReference type="Gene3D" id="3.30.70.270">
    <property type="match status" value="1"/>
</dbReference>
<name>A0A5B0VMK8_9GAMM</name>
<dbReference type="GO" id="GO:1902201">
    <property type="term" value="P:negative regulation of bacterial-type flagellum-dependent cell motility"/>
    <property type="evidence" value="ECO:0007669"/>
    <property type="project" value="TreeGrafter"/>
</dbReference>
<dbReference type="InterPro" id="IPR011622">
    <property type="entry name" value="7TMR_DISM_rcpt_extracell_dom2"/>
</dbReference>
<evidence type="ECO:0000259" key="5">
    <source>
        <dbReference type="PROSITE" id="PS50887"/>
    </source>
</evidence>
<dbReference type="Proteomes" id="UP000323161">
    <property type="component" value="Unassembled WGS sequence"/>
</dbReference>
<dbReference type="GO" id="GO:0043709">
    <property type="term" value="P:cell adhesion involved in single-species biofilm formation"/>
    <property type="evidence" value="ECO:0007669"/>
    <property type="project" value="TreeGrafter"/>
</dbReference>
<dbReference type="InterPro" id="IPR011623">
    <property type="entry name" value="7TMR_DISM_rcpt_extracell_dom1"/>
</dbReference>
<evidence type="ECO:0000256" key="4">
    <source>
        <dbReference type="SAM" id="Phobius"/>
    </source>
</evidence>
<dbReference type="PANTHER" id="PTHR45138">
    <property type="entry name" value="REGULATORY COMPONENTS OF SENSORY TRANSDUCTION SYSTEM"/>
    <property type="match status" value="1"/>
</dbReference>
<dbReference type="Pfam" id="PF07696">
    <property type="entry name" value="7TMR-DISMED2"/>
    <property type="match status" value="1"/>
</dbReference>
<evidence type="ECO:0000256" key="1">
    <source>
        <dbReference type="ARBA" id="ARBA00001946"/>
    </source>
</evidence>
<dbReference type="PROSITE" id="PS50887">
    <property type="entry name" value="GGDEF"/>
    <property type="match status" value="1"/>
</dbReference>
<dbReference type="InterPro" id="IPR043128">
    <property type="entry name" value="Rev_trsase/Diguanyl_cyclase"/>
</dbReference>
<dbReference type="SMART" id="SM00267">
    <property type="entry name" value="GGDEF"/>
    <property type="match status" value="1"/>
</dbReference>
<dbReference type="Pfam" id="PF07695">
    <property type="entry name" value="7TMR-DISM_7TM"/>
    <property type="match status" value="1"/>
</dbReference>
<feature type="transmembrane region" description="Helical" evidence="4">
    <location>
        <begin position="196"/>
        <end position="216"/>
    </location>
</feature>
<dbReference type="CDD" id="cd01949">
    <property type="entry name" value="GGDEF"/>
    <property type="match status" value="1"/>
</dbReference>
<dbReference type="EMBL" id="VTUU01000002">
    <property type="protein sequence ID" value="KAA1175211.1"/>
    <property type="molecule type" value="Genomic_DNA"/>
</dbReference>
<protein>
    <recommendedName>
        <fullName evidence="2">diguanylate cyclase</fullName>
        <ecNumber evidence="2">2.7.7.65</ecNumber>
    </recommendedName>
</protein>
<comment type="catalytic activity">
    <reaction evidence="3">
        <text>2 GTP = 3',3'-c-di-GMP + 2 diphosphate</text>
        <dbReference type="Rhea" id="RHEA:24898"/>
        <dbReference type="ChEBI" id="CHEBI:33019"/>
        <dbReference type="ChEBI" id="CHEBI:37565"/>
        <dbReference type="ChEBI" id="CHEBI:58805"/>
        <dbReference type="EC" id="2.7.7.65"/>
    </reaction>
</comment>
<keyword evidence="7" id="KW-1185">Reference proteome</keyword>
<dbReference type="FunFam" id="3.30.70.270:FF:000001">
    <property type="entry name" value="Diguanylate cyclase domain protein"/>
    <property type="match status" value="1"/>
</dbReference>
<comment type="cofactor">
    <cofactor evidence="1">
        <name>Mg(2+)</name>
        <dbReference type="ChEBI" id="CHEBI:18420"/>
    </cofactor>
</comment>
<reference evidence="6 7" key="1">
    <citation type="submission" date="2019-08" db="EMBL/GenBank/DDBJ databases">
        <title>Marinobacter ZYF650 sp. nov., a marine bacterium isolated from seawater of the Mariana trench.</title>
        <authorList>
            <person name="Ahmad W."/>
        </authorList>
    </citation>
    <scope>NUCLEOTIDE SEQUENCE [LARGE SCALE GENOMIC DNA]</scope>
    <source>
        <strain evidence="6 7">ZYF650</strain>
    </source>
</reference>
<dbReference type="AlphaFoldDB" id="A0A5B0VMK8"/>
<gene>
    <name evidence="6" type="ORF">FWJ25_06530</name>
</gene>
<evidence type="ECO:0000313" key="7">
    <source>
        <dbReference type="Proteomes" id="UP000323161"/>
    </source>
</evidence>
<dbReference type="PANTHER" id="PTHR45138:SF9">
    <property type="entry name" value="DIGUANYLATE CYCLASE DGCM-RELATED"/>
    <property type="match status" value="1"/>
</dbReference>
<evidence type="ECO:0000256" key="2">
    <source>
        <dbReference type="ARBA" id="ARBA00012528"/>
    </source>
</evidence>
<dbReference type="Gene3D" id="2.60.40.2380">
    <property type="match status" value="1"/>
</dbReference>
<keyword evidence="4" id="KW-0472">Membrane</keyword>
<proteinExistence type="predicted"/>
<dbReference type="InterPro" id="IPR050469">
    <property type="entry name" value="Diguanylate_Cyclase"/>
</dbReference>
<feature type="domain" description="GGDEF" evidence="5">
    <location>
        <begin position="414"/>
        <end position="548"/>
    </location>
</feature>
<dbReference type="InterPro" id="IPR000160">
    <property type="entry name" value="GGDEF_dom"/>
</dbReference>
<feature type="transmembrane region" description="Helical" evidence="4">
    <location>
        <begin position="290"/>
        <end position="306"/>
    </location>
</feature>
<comment type="caution">
    <text evidence="6">The sequence shown here is derived from an EMBL/GenBank/DDBJ whole genome shotgun (WGS) entry which is preliminary data.</text>
</comment>
<feature type="transmembrane region" description="Helical" evidence="4">
    <location>
        <begin position="340"/>
        <end position="365"/>
    </location>
</feature>
<accession>A0A5B0VMK8</accession>
<keyword evidence="4" id="KW-0812">Transmembrane</keyword>
<evidence type="ECO:0000313" key="6">
    <source>
        <dbReference type="EMBL" id="KAA1175211.1"/>
    </source>
</evidence>
<feature type="transmembrane region" description="Helical" evidence="4">
    <location>
        <begin position="169"/>
        <end position="189"/>
    </location>
</feature>
<dbReference type="NCBIfam" id="TIGR00254">
    <property type="entry name" value="GGDEF"/>
    <property type="match status" value="1"/>
</dbReference>
<dbReference type="Pfam" id="PF00990">
    <property type="entry name" value="GGDEF"/>
    <property type="match status" value="1"/>
</dbReference>
<sequence length="560" mass="62113">MAASAHSGERVSIGDGEVNLTTFPMAYFADVTGAMAFDSVRKQAFVPSPNRLSLGTEPKAVWSRIEIVNSGDYPRHLFLHHPYVYHSKLAGFYLEDSGELVDRQVLDLDDASDSPLMYRGSAVYEFELPVGATRTLYVQTVSYSHQWFTLLLVDQEHSRRMLIGTHNDIAVLIGVLVALIFYNFLLYFASSNKENIFYSLYLVSGAVWISLSYGLLANVFNVYGAGIFKLHLSLISMPIFLTLFMMSILGTKDDYPREHLILKVMLCTLTLQFTWGLFDIHGALKPASTMAALMMLVTMGVTISLVRKGNLLAKFFLIGHSFFLLFNGVAVLFYKGIIGFTYVASHGVGIGITLEALMLAFIIAYRIRILEGIKDSQVELKRQAVTDPLTMLFNRRYFFTEAKDIVALAKKHGRAVSVFAVDVDHFKSVNDQYGHQIGDELLVNLADTLKFHCRSTDLIARFGGEEFVCLLPGCDLPEATGVAEKLRQAVEEQTVVLDGSEPLRFTISVGVASVDMASGDIQEALNEADRALYQAKNAGRNRVRAIESPEVSGKTLQPVS</sequence>
<keyword evidence="4" id="KW-1133">Transmembrane helix</keyword>
<feature type="transmembrane region" description="Helical" evidence="4">
    <location>
        <begin position="315"/>
        <end position="334"/>
    </location>
</feature>
<evidence type="ECO:0000256" key="3">
    <source>
        <dbReference type="ARBA" id="ARBA00034247"/>
    </source>
</evidence>
<dbReference type="GO" id="GO:0052621">
    <property type="term" value="F:diguanylate cyclase activity"/>
    <property type="evidence" value="ECO:0007669"/>
    <property type="project" value="UniProtKB-EC"/>
</dbReference>
<organism evidence="6 7">
    <name type="scientific">Marinobacter salinexigens</name>
    <dbReference type="NCBI Taxonomy" id="2919747"/>
    <lineage>
        <taxon>Bacteria</taxon>
        <taxon>Pseudomonadati</taxon>
        <taxon>Pseudomonadota</taxon>
        <taxon>Gammaproteobacteria</taxon>
        <taxon>Pseudomonadales</taxon>
        <taxon>Marinobacteraceae</taxon>
        <taxon>Marinobacter</taxon>
    </lineage>
</organism>